<evidence type="ECO:0000256" key="5">
    <source>
        <dbReference type="ARBA" id="ARBA00023284"/>
    </source>
</evidence>
<dbReference type="NCBIfam" id="TIGR00777">
    <property type="entry name" value="ahpD"/>
    <property type="match status" value="1"/>
</dbReference>
<evidence type="ECO:0000313" key="8">
    <source>
        <dbReference type="EMBL" id="GGK14977.1"/>
    </source>
</evidence>
<dbReference type="InterPro" id="IPR003779">
    <property type="entry name" value="CMD-like"/>
</dbReference>
<keyword evidence="2 6" id="KW-0049">Antioxidant</keyword>
<dbReference type="RefSeq" id="WP_189110155.1">
    <property type="nucleotide sequence ID" value="NZ_BMMV01000020.1"/>
</dbReference>
<sequence>MSLDALKAAVPDYARDLRRNLDAVLDQGGLSQQRLWGTVLVCAIAARSARVLRELAPEARARLSADAYTTARSAAAVMAVNNVFHRTRHLLSDPTYGELRTGLRMTATGHPGVTRADFEFWSFAVSAINACGLCLDAHEGALRRLGEDRRTIQEGIKIAAVIQALATTLDGEAVLDALPDAWGVTPS</sequence>
<accession>A0ABQ2EK09</accession>
<comment type="function">
    <text evidence="6">Antioxidant protein with alkyl hydroperoxidase activity. Required for the reduction of the AhpC active site cysteine residues and for the regeneration of the AhpC enzyme activity.</text>
</comment>
<dbReference type="Gene3D" id="1.20.1290.10">
    <property type="entry name" value="AhpD-like"/>
    <property type="match status" value="1"/>
</dbReference>
<organism evidence="8 9">
    <name type="scientific">Streptomyces camponoticapitis</name>
    <dbReference type="NCBI Taxonomy" id="1616125"/>
    <lineage>
        <taxon>Bacteria</taxon>
        <taxon>Bacillati</taxon>
        <taxon>Actinomycetota</taxon>
        <taxon>Actinomycetes</taxon>
        <taxon>Kitasatosporales</taxon>
        <taxon>Streptomycetaceae</taxon>
        <taxon>Streptomyces</taxon>
    </lineage>
</organism>
<protein>
    <recommendedName>
        <fullName evidence="6">Alkyl hydroperoxide reductase AhpD</fullName>
        <ecNumber evidence="6">1.11.1.28</ecNumber>
    </recommendedName>
    <alternativeName>
        <fullName evidence="6">Alkylhydroperoxidase AhpD</fullName>
    </alternativeName>
</protein>
<evidence type="ECO:0000256" key="4">
    <source>
        <dbReference type="ARBA" id="ARBA00023157"/>
    </source>
</evidence>
<keyword evidence="4 6" id="KW-1015">Disulfide bond</keyword>
<evidence type="ECO:0000259" key="7">
    <source>
        <dbReference type="Pfam" id="PF02627"/>
    </source>
</evidence>
<gene>
    <name evidence="6 8" type="primary">ahpD</name>
    <name evidence="8" type="ORF">GCM10011583_53720</name>
</gene>
<dbReference type="SUPFAM" id="SSF69118">
    <property type="entry name" value="AhpD-like"/>
    <property type="match status" value="1"/>
</dbReference>
<evidence type="ECO:0000256" key="3">
    <source>
        <dbReference type="ARBA" id="ARBA00023002"/>
    </source>
</evidence>
<evidence type="ECO:0000256" key="2">
    <source>
        <dbReference type="ARBA" id="ARBA00022862"/>
    </source>
</evidence>
<dbReference type="InterPro" id="IPR004675">
    <property type="entry name" value="AhpD_core"/>
</dbReference>
<keyword evidence="9" id="KW-1185">Reference proteome</keyword>
<dbReference type="EMBL" id="BMMV01000020">
    <property type="protein sequence ID" value="GGK14977.1"/>
    <property type="molecule type" value="Genomic_DNA"/>
</dbReference>
<dbReference type="PANTHER" id="PTHR33930:SF7">
    <property type="entry name" value="ALKYL HYDROPEROXIDE REDUCTASE AHPD"/>
    <property type="match status" value="1"/>
</dbReference>
<name>A0ABQ2EK09_9ACTN</name>
<evidence type="ECO:0000313" key="9">
    <source>
        <dbReference type="Proteomes" id="UP000660265"/>
    </source>
</evidence>
<feature type="disulfide bond" evidence="6">
    <location>
        <begin position="131"/>
        <end position="134"/>
    </location>
</feature>
<dbReference type="InterPro" id="IPR004674">
    <property type="entry name" value="AhpD"/>
</dbReference>
<proteinExistence type="inferred from homology"/>
<dbReference type="NCBIfam" id="TIGR00778">
    <property type="entry name" value="ahpD_dom"/>
    <property type="match status" value="1"/>
</dbReference>
<dbReference type="Proteomes" id="UP000660265">
    <property type="component" value="Unassembled WGS sequence"/>
</dbReference>
<evidence type="ECO:0000256" key="1">
    <source>
        <dbReference type="ARBA" id="ARBA00022559"/>
    </source>
</evidence>
<comment type="caution">
    <text evidence="8">The sequence shown here is derived from an EMBL/GenBank/DDBJ whole genome shotgun (WGS) entry which is preliminary data.</text>
</comment>
<comment type="similarity">
    <text evidence="6">Belongs to the AhpD family.</text>
</comment>
<dbReference type="Pfam" id="PF02627">
    <property type="entry name" value="CMD"/>
    <property type="match status" value="1"/>
</dbReference>
<dbReference type="InterPro" id="IPR029032">
    <property type="entry name" value="AhpD-like"/>
</dbReference>
<reference evidence="9" key="1">
    <citation type="journal article" date="2019" name="Int. J. Syst. Evol. Microbiol.">
        <title>The Global Catalogue of Microorganisms (GCM) 10K type strain sequencing project: providing services to taxonomists for standard genome sequencing and annotation.</title>
        <authorList>
            <consortium name="The Broad Institute Genomics Platform"/>
            <consortium name="The Broad Institute Genome Sequencing Center for Infectious Disease"/>
            <person name="Wu L."/>
            <person name="Ma J."/>
        </authorList>
    </citation>
    <scope>NUCLEOTIDE SEQUENCE [LARGE SCALE GENOMIC DNA]</scope>
    <source>
        <strain evidence="9">CGMCC 4.7275</strain>
    </source>
</reference>
<dbReference type="HAMAP" id="MF_01676">
    <property type="entry name" value="AhpD"/>
    <property type="match status" value="1"/>
</dbReference>
<comment type="subunit">
    <text evidence="6">Homotrimer.</text>
</comment>
<dbReference type="PANTHER" id="PTHR33930">
    <property type="entry name" value="ALKYL HYDROPEROXIDE REDUCTASE AHPD"/>
    <property type="match status" value="1"/>
</dbReference>
<feature type="disulfide bond" description="Interchain (with AhpC); in linked form" evidence="6">
    <location>
        <position position="134"/>
    </location>
</feature>
<evidence type="ECO:0000256" key="6">
    <source>
        <dbReference type="HAMAP-Rule" id="MF_01676"/>
    </source>
</evidence>
<dbReference type="EC" id="1.11.1.28" evidence="6"/>
<keyword evidence="5 6" id="KW-0676">Redox-active center</keyword>
<keyword evidence="1 6" id="KW-0575">Peroxidase</keyword>
<feature type="active site" description="Proton donor" evidence="6">
    <location>
        <position position="131"/>
    </location>
</feature>
<feature type="domain" description="Carboxymuconolactone decarboxylase-like" evidence="7">
    <location>
        <begin position="94"/>
        <end position="175"/>
    </location>
</feature>
<keyword evidence="3 6" id="KW-0560">Oxidoreductase</keyword>
<comment type="catalytic activity">
    <reaction evidence="6">
        <text>N(6)-[(R)-dihydrolipoyl]-L-lysyl-[lipoyl-carrier protein] + a hydroperoxide = N(6)-[(R)-lipoyl]-L-lysyl-[lipoyl-carrier protein] + an alcohol + H2O</text>
        <dbReference type="Rhea" id="RHEA:62636"/>
        <dbReference type="Rhea" id="RHEA-COMP:10502"/>
        <dbReference type="Rhea" id="RHEA-COMP:16355"/>
        <dbReference type="ChEBI" id="CHEBI:15377"/>
        <dbReference type="ChEBI" id="CHEBI:30879"/>
        <dbReference type="ChEBI" id="CHEBI:35924"/>
        <dbReference type="ChEBI" id="CHEBI:83099"/>
        <dbReference type="ChEBI" id="CHEBI:83100"/>
        <dbReference type="EC" id="1.11.1.28"/>
    </reaction>
</comment>
<feature type="active site" description="Cysteine sulfenic acid (-SOH) intermediate" evidence="6">
    <location>
        <position position="134"/>
    </location>
</feature>